<keyword evidence="3" id="KW-1185">Reference proteome</keyword>
<dbReference type="Gramene" id="CDY16478">
    <property type="protein sequence ID" value="CDY16478"/>
    <property type="gene ID" value="GSBRNA2T00091057001"/>
</dbReference>
<evidence type="ECO:0000313" key="2">
    <source>
        <dbReference type="EMBL" id="CDY16478.1"/>
    </source>
</evidence>
<dbReference type="PaxDb" id="3708-A0A078FVN2"/>
<protein>
    <submittedName>
        <fullName evidence="2">BnaA08g02890D protein</fullName>
    </submittedName>
</protein>
<evidence type="ECO:0000256" key="1">
    <source>
        <dbReference type="SAM" id="MobiDB-lite"/>
    </source>
</evidence>
<reference evidence="2 3" key="1">
    <citation type="journal article" date="2014" name="Science">
        <title>Plant genetics. Early allopolyploid evolution in the post-Neolithic Brassica napus oilseed genome.</title>
        <authorList>
            <person name="Chalhoub B."/>
            <person name="Denoeud F."/>
            <person name="Liu S."/>
            <person name="Parkin I.A."/>
            <person name="Tang H."/>
            <person name="Wang X."/>
            <person name="Chiquet J."/>
            <person name="Belcram H."/>
            <person name="Tong C."/>
            <person name="Samans B."/>
            <person name="Correa M."/>
            <person name="Da Silva C."/>
            <person name="Just J."/>
            <person name="Falentin C."/>
            <person name="Koh C.S."/>
            <person name="Le Clainche I."/>
            <person name="Bernard M."/>
            <person name="Bento P."/>
            <person name="Noel B."/>
            <person name="Labadie K."/>
            <person name="Alberti A."/>
            <person name="Charles M."/>
            <person name="Arnaud D."/>
            <person name="Guo H."/>
            <person name="Daviaud C."/>
            <person name="Alamery S."/>
            <person name="Jabbari K."/>
            <person name="Zhao M."/>
            <person name="Edger P.P."/>
            <person name="Chelaifa H."/>
            <person name="Tack D."/>
            <person name="Lassalle G."/>
            <person name="Mestiri I."/>
            <person name="Schnel N."/>
            <person name="Le Paslier M.C."/>
            <person name="Fan G."/>
            <person name="Renault V."/>
            <person name="Bayer P.E."/>
            <person name="Golicz A.A."/>
            <person name="Manoli S."/>
            <person name="Lee T.H."/>
            <person name="Thi V.H."/>
            <person name="Chalabi S."/>
            <person name="Hu Q."/>
            <person name="Fan C."/>
            <person name="Tollenaere R."/>
            <person name="Lu Y."/>
            <person name="Battail C."/>
            <person name="Shen J."/>
            <person name="Sidebottom C.H."/>
            <person name="Wang X."/>
            <person name="Canaguier A."/>
            <person name="Chauveau A."/>
            <person name="Berard A."/>
            <person name="Deniot G."/>
            <person name="Guan M."/>
            <person name="Liu Z."/>
            <person name="Sun F."/>
            <person name="Lim Y.P."/>
            <person name="Lyons E."/>
            <person name="Town C.D."/>
            <person name="Bancroft I."/>
            <person name="Wang X."/>
            <person name="Meng J."/>
            <person name="Ma J."/>
            <person name="Pires J.C."/>
            <person name="King G.J."/>
            <person name="Brunel D."/>
            <person name="Delourme R."/>
            <person name="Renard M."/>
            <person name="Aury J.M."/>
            <person name="Adams K.L."/>
            <person name="Batley J."/>
            <person name="Snowdon R.J."/>
            <person name="Tost J."/>
            <person name="Edwards D."/>
            <person name="Zhou Y."/>
            <person name="Hua W."/>
            <person name="Sharpe A.G."/>
            <person name="Paterson A.H."/>
            <person name="Guan C."/>
            <person name="Wincker P."/>
        </authorList>
    </citation>
    <scope>NUCLEOTIDE SEQUENCE [LARGE SCALE GENOMIC DNA]</scope>
    <source>
        <strain evidence="3">cv. Darmor-bzh</strain>
    </source>
</reference>
<proteinExistence type="predicted"/>
<sequence length="136" mass="15444">MGPNTEARSLVPSSDVWYRPNRPKAVPKKKGCKLGIGSVNDVTKAISSYGQRWDDETAQLRSELNATRSDLGITQAHLGSLESFLDVLVARNLQLESMLQQRREQFSIPQPHHAPEDEEDLERRSQDFFQEVQKNP</sequence>
<dbReference type="AlphaFoldDB" id="A0A078FVN2"/>
<organism evidence="2 3">
    <name type="scientific">Brassica napus</name>
    <name type="common">Rape</name>
    <dbReference type="NCBI Taxonomy" id="3708"/>
    <lineage>
        <taxon>Eukaryota</taxon>
        <taxon>Viridiplantae</taxon>
        <taxon>Streptophyta</taxon>
        <taxon>Embryophyta</taxon>
        <taxon>Tracheophyta</taxon>
        <taxon>Spermatophyta</taxon>
        <taxon>Magnoliopsida</taxon>
        <taxon>eudicotyledons</taxon>
        <taxon>Gunneridae</taxon>
        <taxon>Pentapetalae</taxon>
        <taxon>rosids</taxon>
        <taxon>malvids</taxon>
        <taxon>Brassicales</taxon>
        <taxon>Brassicaceae</taxon>
        <taxon>Brassiceae</taxon>
        <taxon>Brassica</taxon>
    </lineage>
</organism>
<accession>A0A078FVN2</accession>
<dbReference type="EMBL" id="LK032064">
    <property type="protein sequence ID" value="CDY16478.1"/>
    <property type="molecule type" value="Genomic_DNA"/>
</dbReference>
<feature type="region of interest" description="Disordered" evidence="1">
    <location>
        <begin position="103"/>
        <end position="136"/>
    </location>
</feature>
<name>A0A078FVN2_BRANA</name>
<gene>
    <name evidence="2" type="primary">BnaA08g02890D</name>
    <name evidence="2" type="ORF">GSBRNA2T00091057001</name>
</gene>
<evidence type="ECO:0000313" key="3">
    <source>
        <dbReference type="Proteomes" id="UP000028999"/>
    </source>
</evidence>
<dbReference type="OMA" id="DVWYRPN"/>
<dbReference type="Proteomes" id="UP000028999">
    <property type="component" value="Unassembled WGS sequence"/>
</dbReference>